<keyword evidence="7" id="KW-1185">Reference proteome</keyword>
<feature type="compositionally biased region" description="Polar residues" evidence="3">
    <location>
        <begin position="157"/>
        <end position="183"/>
    </location>
</feature>
<feature type="compositionally biased region" description="Low complexity" evidence="3">
    <location>
        <begin position="1160"/>
        <end position="1175"/>
    </location>
</feature>
<feature type="compositionally biased region" description="Low complexity" evidence="3">
    <location>
        <begin position="632"/>
        <end position="647"/>
    </location>
</feature>
<feature type="compositionally biased region" description="Low complexity" evidence="3">
    <location>
        <begin position="123"/>
        <end position="140"/>
    </location>
</feature>
<evidence type="ECO:0000313" key="7">
    <source>
        <dbReference type="Proteomes" id="UP000799302"/>
    </source>
</evidence>
<feature type="compositionally biased region" description="Low complexity" evidence="3">
    <location>
        <begin position="228"/>
        <end position="237"/>
    </location>
</feature>
<feature type="region of interest" description="Disordered" evidence="3">
    <location>
        <begin position="375"/>
        <end position="759"/>
    </location>
</feature>
<feature type="region of interest" description="Disordered" evidence="3">
    <location>
        <begin position="772"/>
        <end position="801"/>
    </location>
</feature>
<dbReference type="SUPFAM" id="SSF48350">
    <property type="entry name" value="GTPase activation domain, GAP"/>
    <property type="match status" value="1"/>
</dbReference>
<evidence type="ECO:0000256" key="2">
    <source>
        <dbReference type="SAM" id="Coils"/>
    </source>
</evidence>
<feature type="region of interest" description="Disordered" evidence="3">
    <location>
        <begin position="219"/>
        <end position="238"/>
    </location>
</feature>
<dbReference type="SMART" id="SM00324">
    <property type="entry name" value="RhoGAP"/>
    <property type="match status" value="1"/>
</dbReference>
<feature type="region of interest" description="Disordered" evidence="3">
    <location>
        <begin position="337"/>
        <end position="362"/>
    </location>
</feature>
<evidence type="ECO:0000313" key="6">
    <source>
        <dbReference type="EMBL" id="KAF2665985.1"/>
    </source>
</evidence>
<dbReference type="PROSITE" id="PS50238">
    <property type="entry name" value="RHOGAP"/>
    <property type="match status" value="1"/>
</dbReference>
<dbReference type="FunFam" id="2.30.29.30:FF:000452">
    <property type="entry name" value="Rho GTPase activator (Bem3)"/>
    <property type="match status" value="1"/>
</dbReference>
<dbReference type="GO" id="GO:0005096">
    <property type="term" value="F:GTPase activator activity"/>
    <property type="evidence" value="ECO:0007669"/>
    <property type="project" value="UniProtKB-KW"/>
</dbReference>
<dbReference type="Pfam" id="PF00169">
    <property type="entry name" value="PH"/>
    <property type="match status" value="1"/>
</dbReference>
<evidence type="ECO:0008006" key="8">
    <source>
        <dbReference type="Google" id="ProtNLM"/>
    </source>
</evidence>
<feature type="compositionally biased region" description="Polar residues" evidence="3">
    <location>
        <begin position="1259"/>
        <end position="1286"/>
    </location>
</feature>
<feature type="compositionally biased region" description="Polar residues" evidence="3">
    <location>
        <begin position="24"/>
        <end position="40"/>
    </location>
</feature>
<dbReference type="SUPFAM" id="SSF64268">
    <property type="entry name" value="PX domain"/>
    <property type="match status" value="1"/>
</dbReference>
<evidence type="ECO:0000256" key="3">
    <source>
        <dbReference type="SAM" id="MobiDB-lite"/>
    </source>
</evidence>
<feature type="compositionally biased region" description="Basic and acidic residues" evidence="3">
    <location>
        <begin position="782"/>
        <end position="798"/>
    </location>
</feature>
<sequence length="1719" mass="186662">MSHSTLPYAAHPTPASDTDIHHIPSSSSRTAQLRYQVTNPPVQPDPPRLLRPSHSHSTLADSIRALRDSSSISNTNPTSLSAASSPVESLASRRRANKPSPLPVASSSHNTKLYLREGLHSPLSPTSPFALPTLPTLPSTPRDRLDALFSPPVGSPSRDTSVANLSPRTVSDSNALRQQSSYGQLRKPSLPSILSHPRQTPPPLSPTTLTQLRPNIGSVMPRNPSIDSTVSSVSSTSQLARPVQAGVKGNADNDENFDPASYVAQAGSVEAALHHLWKENQNSTAHNSQLWRLVEKQRSILLGLQKDLDKACKERERYRKKLKDHLAQCSSSLTGALPQASSLQRRDTASPSPAPSEPISEYSSKTLNVATNFRNASSQASSEAPSPKFAVQPTPSTSRKPVATRNSPLEKLMDQDQSFDAEEKRRTAIAIPPKAPQSPVSPLGSSSDRTSLDASPVTSISAIGEHSLERMGTPLTEPSVVTEVSPIEREPPAKKIEAFKPPAVSIVGAKATPPPSSNPPAPPSVAITNPTPIVDAGSFPSPPKPSMANRKPVPKPLNLVQSNLSPSHEKSRFADLSPIIAVRDAGQVAEEVDRGRRRTRRDDDMAREAIAIKEEEVRSLSKKSVSKKSKSKSTGTTPLASPSTTPSLQHPSTSIIAASPKIEIPPSPRLPPPNASSLLSPVGSESSMHSTRIQHTSLTAPLLSPGLPMSPRPGHRPANSPAPRHPKQNLSISSVSNSPPSPAAQTPSTGSSLQANASPAFAPVQSLSVKEPDAVPSPLFSKKKEPPIQVDPPRRDAPKAPVSAPVVVDNAPIVPQVAAPVQPPMAHPAPVVTSSMDPVPTQTGSKSEAMATHAIFTGLVSDQYPGLLLPPNALPSIDVKVFSSRLRPSRNSIMLSLEEDPVFLLGIYARSDGRQLWRLEKTSQALPSLHAQVKSLCQFDGRLPDASLFQGHSPAKIDARRAALNAYFDMLLDTPLNEDAALVVCHFFSTDVMEPEKEPVVVPVAPQPKKGSISKLNVRPLRDGYLTKRGKNFGGWKARYFVLDGPELRYYDSPSGPQIGTIKLYHAQIGKQSNNRASAESPMGRTDDDNQYRHAFLILEPKKKDSSSLVRHVLCAESDEERDAWVEACMAYVDVLSEKKTRQSTVPKGSGGPTSQAQYPNLVPAPLQAPQQPTLMENNGREASQERDTTPSSQASMRDNPGHESRAFGSSNTGSIRRNESSQPRSSSRLEQEQNQTLGVSYESTIQAEAPIIGHSPYHTRNSPDLSNGSFPRSQQMMPNNQSQFSISGPKNGSVISDMASWGLKTPAREKKRSIFGFGSRGRSSSDTNTPQLGKEPSPARATPVQMERSTLRNVFGMPLAEAIEISPPEGVDAQIPAVVYRCIEYLRAMKAVDEEGLFRLSGSNVTIKGLRERFQVEGDVNLLEGEYYDIHAVASLLKLYLRELPNSILTRDLHMEFLELNKIKDPQNKDKETHEKVLGASMLMQKVPEPNYYLLKALCSFLMEVAGNSDRNKMTVRNLGIVFAPTLNLPAWLIQLFTEHFDEIFSDTFVDDSASPIKEVLVEAPPPPDAIRSPRHQMFSDLPTPAHNQTSFAGFQPMGAAQPVKQMQRSTYVPTGSQQHAQYAPQPHNEYAGPQQAPYGQQYQHQSYHPQYQYQPSMNSQQGGHADGNYGSLNGMLPQGQQQLGPPESRRNRRESAMMGMDIGLVGQRQAPRQTLRE</sequence>
<dbReference type="CDD" id="cd13277">
    <property type="entry name" value="PH_Bem3"/>
    <property type="match status" value="1"/>
</dbReference>
<feature type="compositionally biased region" description="Polar residues" evidence="3">
    <location>
        <begin position="688"/>
        <end position="699"/>
    </location>
</feature>
<feature type="compositionally biased region" description="Pro residues" evidence="3">
    <location>
        <begin position="663"/>
        <end position="674"/>
    </location>
</feature>
<evidence type="ECO:0000259" key="4">
    <source>
        <dbReference type="PROSITE" id="PS50003"/>
    </source>
</evidence>
<feature type="compositionally biased region" description="Polar residues" evidence="3">
    <location>
        <begin position="1208"/>
        <end position="1237"/>
    </location>
</feature>
<protein>
    <recommendedName>
        <fullName evidence="8">RhoGAP-domain-containing protein</fullName>
    </recommendedName>
</protein>
<feature type="compositionally biased region" description="Low complexity" evidence="3">
    <location>
        <begin position="1315"/>
        <end position="1326"/>
    </location>
</feature>
<dbReference type="EMBL" id="MU004239">
    <property type="protein sequence ID" value="KAF2665985.1"/>
    <property type="molecule type" value="Genomic_DNA"/>
</dbReference>
<keyword evidence="1" id="KW-0343">GTPase activation</keyword>
<dbReference type="OrthoDB" id="185175at2759"/>
<dbReference type="PROSITE" id="PS50003">
    <property type="entry name" value="PH_DOMAIN"/>
    <property type="match status" value="1"/>
</dbReference>
<feature type="region of interest" description="Disordered" evidence="3">
    <location>
        <begin position="123"/>
        <end position="208"/>
    </location>
</feature>
<evidence type="ECO:0000259" key="5">
    <source>
        <dbReference type="PROSITE" id="PS50238"/>
    </source>
</evidence>
<feature type="compositionally biased region" description="Basic and acidic residues" evidence="3">
    <location>
        <begin position="1179"/>
        <end position="1189"/>
    </location>
</feature>
<dbReference type="Gene3D" id="1.10.555.10">
    <property type="entry name" value="Rho GTPase activation protein"/>
    <property type="match status" value="1"/>
</dbReference>
<accession>A0A6A6U0Z8</accession>
<feature type="compositionally biased region" description="Pro residues" evidence="3">
    <location>
        <begin position="512"/>
        <end position="523"/>
    </location>
</feature>
<feature type="compositionally biased region" description="Basic residues" evidence="3">
    <location>
        <begin position="620"/>
        <end position="631"/>
    </location>
</feature>
<feature type="domain" description="Rho-GAP" evidence="5">
    <location>
        <begin position="1358"/>
        <end position="1558"/>
    </location>
</feature>
<evidence type="ECO:0000256" key="1">
    <source>
        <dbReference type="ARBA" id="ARBA00022468"/>
    </source>
</evidence>
<organism evidence="6 7">
    <name type="scientific">Microthyrium microscopicum</name>
    <dbReference type="NCBI Taxonomy" id="703497"/>
    <lineage>
        <taxon>Eukaryota</taxon>
        <taxon>Fungi</taxon>
        <taxon>Dikarya</taxon>
        <taxon>Ascomycota</taxon>
        <taxon>Pezizomycotina</taxon>
        <taxon>Dothideomycetes</taxon>
        <taxon>Dothideomycetes incertae sedis</taxon>
        <taxon>Microthyriales</taxon>
        <taxon>Microthyriaceae</taxon>
        <taxon>Microthyrium</taxon>
    </lineage>
</organism>
<dbReference type="SMART" id="SM00233">
    <property type="entry name" value="PH"/>
    <property type="match status" value="1"/>
</dbReference>
<feature type="region of interest" description="Disordered" evidence="3">
    <location>
        <begin position="1313"/>
        <end position="1346"/>
    </location>
</feature>
<dbReference type="InterPro" id="IPR000198">
    <property type="entry name" value="RhoGAP_dom"/>
</dbReference>
<feature type="compositionally biased region" description="Polar residues" evidence="3">
    <location>
        <begin position="68"/>
        <end position="87"/>
    </location>
</feature>
<reference evidence="6" key="1">
    <citation type="journal article" date="2020" name="Stud. Mycol.">
        <title>101 Dothideomycetes genomes: a test case for predicting lifestyles and emergence of pathogens.</title>
        <authorList>
            <person name="Haridas S."/>
            <person name="Albert R."/>
            <person name="Binder M."/>
            <person name="Bloem J."/>
            <person name="Labutti K."/>
            <person name="Salamov A."/>
            <person name="Andreopoulos B."/>
            <person name="Baker S."/>
            <person name="Barry K."/>
            <person name="Bills G."/>
            <person name="Bluhm B."/>
            <person name="Cannon C."/>
            <person name="Castanera R."/>
            <person name="Culley D."/>
            <person name="Daum C."/>
            <person name="Ezra D."/>
            <person name="Gonzalez J."/>
            <person name="Henrissat B."/>
            <person name="Kuo A."/>
            <person name="Liang C."/>
            <person name="Lipzen A."/>
            <person name="Lutzoni F."/>
            <person name="Magnuson J."/>
            <person name="Mondo S."/>
            <person name="Nolan M."/>
            <person name="Ohm R."/>
            <person name="Pangilinan J."/>
            <person name="Park H.-J."/>
            <person name="Ramirez L."/>
            <person name="Alfaro M."/>
            <person name="Sun H."/>
            <person name="Tritt A."/>
            <person name="Yoshinaga Y."/>
            <person name="Zwiers L.-H."/>
            <person name="Turgeon B."/>
            <person name="Goodwin S."/>
            <person name="Spatafora J."/>
            <person name="Crous P."/>
            <person name="Grigoriev I."/>
        </authorList>
    </citation>
    <scope>NUCLEOTIDE SEQUENCE</scope>
    <source>
        <strain evidence="6">CBS 115976</strain>
    </source>
</reference>
<dbReference type="GO" id="GO:0007165">
    <property type="term" value="P:signal transduction"/>
    <property type="evidence" value="ECO:0007669"/>
    <property type="project" value="InterPro"/>
</dbReference>
<feature type="compositionally biased region" description="Polar residues" evidence="3">
    <location>
        <begin position="1143"/>
        <end position="1159"/>
    </location>
</feature>
<feature type="compositionally biased region" description="Low complexity" evidence="3">
    <location>
        <begin position="1674"/>
        <end position="1688"/>
    </location>
</feature>
<feature type="compositionally biased region" description="Polar residues" evidence="3">
    <location>
        <begin position="438"/>
        <end position="461"/>
    </location>
</feature>
<dbReference type="Proteomes" id="UP000799302">
    <property type="component" value="Unassembled WGS sequence"/>
</dbReference>
<dbReference type="InterPro" id="IPR001849">
    <property type="entry name" value="PH_domain"/>
</dbReference>
<dbReference type="PANTHER" id="PTHR23176">
    <property type="entry name" value="RHO/RAC/CDC GTPASE-ACTIVATING PROTEIN"/>
    <property type="match status" value="1"/>
</dbReference>
<feature type="compositionally biased region" description="Low complexity" evidence="3">
    <location>
        <begin position="731"/>
        <end position="752"/>
    </location>
</feature>
<feature type="region of interest" description="Disordered" evidence="3">
    <location>
        <begin position="1"/>
        <end position="109"/>
    </location>
</feature>
<feature type="compositionally biased region" description="Basic and acidic residues" evidence="3">
    <location>
        <begin position="486"/>
        <end position="498"/>
    </location>
</feature>
<dbReference type="SUPFAM" id="SSF50729">
    <property type="entry name" value="PH domain-like"/>
    <property type="match status" value="1"/>
</dbReference>
<feature type="compositionally biased region" description="Low complexity" evidence="3">
    <location>
        <begin position="376"/>
        <end position="387"/>
    </location>
</feature>
<dbReference type="Gene3D" id="2.30.29.30">
    <property type="entry name" value="Pleckstrin-homology domain (PH domain)/Phosphotyrosine-binding domain (PTB)"/>
    <property type="match status" value="1"/>
</dbReference>
<dbReference type="PANTHER" id="PTHR23176:SF129">
    <property type="entry name" value="RHO GTPASE ACTIVATING PROTEIN AT 16F, ISOFORM E-RELATED"/>
    <property type="match status" value="1"/>
</dbReference>
<proteinExistence type="predicted"/>
<name>A0A6A6U0Z8_9PEZI</name>
<feature type="coiled-coil region" evidence="2">
    <location>
        <begin position="301"/>
        <end position="328"/>
    </location>
</feature>
<gene>
    <name evidence="6" type="ORF">BT63DRAFT_416413</name>
</gene>
<dbReference type="InterPro" id="IPR036871">
    <property type="entry name" value="PX_dom_sf"/>
</dbReference>
<dbReference type="InterPro" id="IPR050729">
    <property type="entry name" value="Rho-GAP"/>
</dbReference>
<feature type="domain" description="PH" evidence="4">
    <location>
        <begin position="1019"/>
        <end position="1134"/>
    </location>
</feature>
<dbReference type="InterPro" id="IPR011993">
    <property type="entry name" value="PH-like_dom_sf"/>
</dbReference>
<feature type="region of interest" description="Disordered" evidence="3">
    <location>
        <begin position="1139"/>
        <end position="1237"/>
    </location>
</feature>
<keyword evidence="2" id="KW-0175">Coiled coil</keyword>
<dbReference type="GO" id="GO:0035091">
    <property type="term" value="F:phosphatidylinositol binding"/>
    <property type="evidence" value="ECO:0007669"/>
    <property type="project" value="InterPro"/>
</dbReference>
<feature type="compositionally biased region" description="Basic and acidic residues" evidence="3">
    <location>
        <begin position="600"/>
        <end position="619"/>
    </location>
</feature>
<feature type="region of interest" description="Disordered" evidence="3">
    <location>
        <begin position="1617"/>
        <end position="1719"/>
    </location>
</feature>
<feature type="compositionally biased region" description="Low complexity" evidence="3">
    <location>
        <begin position="675"/>
        <end position="687"/>
    </location>
</feature>
<feature type="compositionally biased region" description="Polar residues" evidence="3">
    <location>
        <begin position="393"/>
        <end position="407"/>
    </location>
</feature>
<dbReference type="InterPro" id="IPR008936">
    <property type="entry name" value="Rho_GTPase_activation_prot"/>
</dbReference>
<feature type="compositionally biased region" description="Low complexity" evidence="3">
    <location>
        <begin position="1632"/>
        <end position="1658"/>
    </location>
</feature>
<dbReference type="Pfam" id="PF00620">
    <property type="entry name" value="RhoGAP"/>
    <property type="match status" value="1"/>
</dbReference>
<feature type="region of interest" description="Disordered" evidence="3">
    <location>
        <begin position="1255"/>
        <end position="1286"/>
    </location>
</feature>
<dbReference type="GO" id="GO:0005938">
    <property type="term" value="C:cell cortex"/>
    <property type="evidence" value="ECO:0007669"/>
    <property type="project" value="UniProtKB-ARBA"/>
</dbReference>